<sequence length="354" mass="39101">MTQSSDPDPDDHSGMIQDIRSDQIGKTKTSGSLSGSKNLHVFCAHLMPRSYVSGSMWTFQESSPEAHCVQASQESAPRSGISSWARRRPQSRTQVLFLSITQLVFQGPENSATTIKSSAVSCSYCCEKTALMASSLSSISNKQSRSKFRLPLTNGLTSARFNRLKFYILSDHSAISLPSSLGRVVNFHAGEMLAHVALLPSSLNLRQSHAALQYGRADLDEMLLVTPSWPGALTWGQSRLRPSKLSQWKHTAAVLLFQLFYLPFLVSHLSNQGVDVLCNFGLLWLCNAPSQLLSILETKCKDAVLLRGVCGGLSSEIYMEQKLRRSVRNVCAKQLVFGKAHALRELHYFSSAFQ</sequence>
<proteinExistence type="predicted"/>
<name>A0A0V1DTU8_TRIPS</name>
<dbReference type="AlphaFoldDB" id="A0A0V1DTU8"/>
<evidence type="ECO:0000313" key="2">
    <source>
        <dbReference type="EMBL" id="KRY64999.1"/>
    </source>
</evidence>
<evidence type="ECO:0000313" key="3">
    <source>
        <dbReference type="Proteomes" id="UP000054632"/>
    </source>
</evidence>
<protein>
    <submittedName>
        <fullName evidence="2">Uncharacterized protein</fullName>
    </submittedName>
</protein>
<evidence type="ECO:0000256" key="1">
    <source>
        <dbReference type="SAM" id="MobiDB-lite"/>
    </source>
</evidence>
<gene>
    <name evidence="2" type="ORF">T4A_4919</name>
</gene>
<feature type="region of interest" description="Disordered" evidence="1">
    <location>
        <begin position="1"/>
        <end position="33"/>
    </location>
</feature>
<accession>A0A0V1DTU8</accession>
<organism evidence="2 3">
    <name type="scientific">Trichinella pseudospiralis</name>
    <name type="common">Parasitic roundworm</name>
    <dbReference type="NCBI Taxonomy" id="6337"/>
    <lineage>
        <taxon>Eukaryota</taxon>
        <taxon>Metazoa</taxon>
        <taxon>Ecdysozoa</taxon>
        <taxon>Nematoda</taxon>
        <taxon>Enoplea</taxon>
        <taxon>Dorylaimia</taxon>
        <taxon>Trichinellida</taxon>
        <taxon>Trichinellidae</taxon>
        <taxon>Trichinella</taxon>
    </lineage>
</organism>
<comment type="caution">
    <text evidence="2">The sequence shown here is derived from an EMBL/GenBank/DDBJ whole genome shotgun (WGS) entry which is preliminary data.</text>
</comment>
<dbReference type="Proteomes" id="UP000054632">
    <property type="component" value="Unassembled WGS sequence"/>
</dbReference>
<reference evidence="2 3" key="1">
    <citation type="submission" date="2015-01" db="EMBL/GenBank/DDBJ databases">
        <title>Evolution of Trichinella species and genotypes.</title>
        <authorList>
            <person name="Korhonen P.K."/>
            <person name="Edoardo P."/>
            <person name="Giuseppe L.R."/>
            <person name="Gasser R.B."/>
        </authorList>
    </citation>
    <scope>NUCLEOTIDE SEQUENCE [LARGE SCALE GENOMIC DNA]</scope>
    <source>
        <strain evidence="2">ISS13</strain>
    </source>
</reference>
<dbReference type="EMBL" id="JYDR01000240">
    <property type="protein sequence ID" value="KRY64999.1"/>
    <property type="molecule type" value="Genomic_DNA"/>
</dbReference>